<dbReference type="SUPFAM" id="SSF56176">
    <property type="entry name" value="FAD-binding/transporter-associated domain-like"/>
    <property type="match status" value="1"/>
</dbReference>
<evidence type="ECO:0000256" key="5">
    <source>
        <dbReference type="ARBA" id="ARBA00023002"/>
    </source>
</evidence>
<organism evidence="8 9">
    <name type="scientific">Kribbella kalugense</name>
    <dbReference type="NCBI Taxonomy" id="2512221"/>
    <lineage>
        <taxon>Bacteria</taxon>
        <taxon>Bacillati</taxon>
        <taxon>Actinomycetota</taxon>
        <taxon>Actinomycetes</taxon>
        <taxon>Propionibacteriales</taxon>
        <taxon>Kribbellaceae</taxon>
        <taxon>Kribbella</taxon>
    </lineage>
</organism>
<comment type="caution">
    <text evidence="8">The sequence shown here is derived from an EMBL/GenBank/DDBJ whole genome shotgun (WGS) entry which is preliminary data.</text>
</comment>
<keyword evidence="9" id="KW-1185">Reference proteome</keyword>
<evidence type="ECO:0000256" key="4">
    <source>
        <dbReference type="ARBA" id="ARBA00022827"/>
    </source>
</evidence>
<dbReference type="InterPro" id="IPR036318">
    <property type="entry name" value="FAD-bd_PCMH-like_sf"/>
</dbReference>
<gene>
    <name evidence="8" type="ORF">EV650_0389</name>
</gene>
<proteinExistence type="inferred from homology"/>
<dbReference type="GO" id="GO:0071949">
    <property type="term" value="F:FAD binding"/>
    <property type="evidence" value="ECO:0007669"/>
    <property type="project" value="InterPro"/>
</dbReference>
<dbReference type="GO" id="GO:0016491">
    <property type="term" value="F:oxidoreductase activity"/>
    <property type="evidence" value="ECO:0007669"/>
    <property type="project" value="UniProtKB-KW"/>
</dbReference>
<evidence type="ECO:0000313" key="8">
    <source>
        <dbReference type="EMBL" id="TDW21562.1"/>
    </source>
</evidence>
<evidence type="ECO:0000259" key="7">
    <source>
        <dbReference type="PROSITE" id="PS51387"/>
    </source>
</evidence>
<accession>A0A4R7ZUM5</accession>
<keyword evidence="5" id="KW-0560">Oxidoreductase</keyword>
<name>A0A4R7ZUM5_9ACTN</name>
<feature type="domain" description="FAD-binding PCMH-type" evidence="7">
    <location>
        <begin position="56"/>
        <end position="235"/>
    </location>
</feature>
<feature type="signal peptide" evidence="6">
    <location>
        <begin position="1"/>
        <end position="27"/>
    </location>
</feature>
<evidence type="ECO:0000256" key="2">
    <source>
        <dbReference type="ARBA" id="ARBA00005466"/>
    </source>
</evidence>
<keyword evidence="3" id="KW-0285">Flavoprotein</keyword>
<dbReference type="InterPro" id="IPR050416">
    <property type="entry name" value="FAD-linked_Oxidoreductase"/>
</dbReference>
<reference evidence="8 9" key="1">
    <citation type="submission" date="2019-03" db="EMBL/GenBank/DDBJ databases">
        <title>Genomic Encyclopedia of Type Strains, Phase III (KMG-III): the genomes of soil and plant-associated and newly described type strains.</title>
        <authorList>
            <person name="Whitman W."/>
        </authorList>
    </citation>
    <scope>NUCLEOTIDE SEQUENCE [LARGE SCALE GENOMIC DNA]</scope>
    <source>
        <strain evidence="8 9">VKM Ac-2570</strain>
    </source>
</reference>
<comment type="similarity">
    <text evidence="2">Belongs to the oxygen-dependent FAD-linked oxidoreductase family.</text>
</comment>
<dbReference type="InterPro" id="IPR012951">
    <property type="entry name" value="BBE"/>
</dbReference>
<feature type="chain" id="PRO_5020747164" evidence="6">
    <location>
        <begin position="28"/>
        <end position="524"/>
    </location>
</feature>
<dbReference type="Gene3D" id="3.30.465.10">
    <property type="match status" value="1"/>
</dbReference>
<dbReference type="Gene3D" id="3.40.462.20">
    <property type="match status" value="1"/>
</dbReference>
<dbReference type="PROSITE" id="PS51318">
    <property type="entry name" value="TAT"/>
    <property type="match status" value="1"/>
</dbReference>
<dbReference type="PANTHER" id="PTHR42973:SF39">
    <property type="entry name" value="FAD-BINDING PCMH-TYPE DOMAIN-CONTAINING PROTEIN"/>
    <property type="match status" value="1"/>
</dbReference>
<keyword evidence="6" id="KW-0732">Signal</keyword>
<dbReference type="Pfam" id="PF01565">
    <property type="entry name" value="FAD_binding_4"/>
    <property type="match status" value="1"/>
</dbReference>
<dbReference type="InterPro" id="IPR016169">
    <property type="entry name" value="FAD-bd_PCMH_sub2"/>
</dbReference>
<dbReference type="InterPro" id="IPR006311">
    <property type="entry name" value="TAT_signal"/>
</dbReference>
<evidence type="ECO:0000313" key="9">
    <source>
        <dbReference type="Proteomes" id="UP000295447"/>
    </source>
</evidence>
<dbReference type="OrthoDB" id="545125at2"/>
<dbReference type="Pfam" id="PF08031">
    <property type="entry name" value="BBE"/>
    <property type="match status" value="1"/>
</dbReference>
<keyword evidence="4" id="KW-0274">FAD</keyword>
<sequence length="524" mass="56333">MPVSRRGLLAGTAVAGAALAVPGTASAAAATTALSDKIGPNDARYQDLVQRGQNRRFVGKPEYARVIRSTEDAVAAVQEAVRSGKRIAVRGGGHCFEDFVDSSDIQVLLDMSTYDAVTWDPQYKAFSIGAGATLETVYKELFYGWGLTVPAGGCLGVGVGGHFSGGGYGPLSRKYGSVVDHLYGVEIVVVDARGRARSVVATRDNAHSDLWWAHTGGGGGNFGVVTRYLMRSAGAGRSPGESLPKAPAALRSTILLYDWSKTTQADFTRTMRNWFDFFEQHNTADSPYATLYAPFILSHQSAGQFLLSTQIDAAVPNSAELMNAFNAAMVAGVAVKPQVIDLGVGPFLHLTMQRSIADDPAAGRGKYKAAYLKKGYSDEQILTCYRGLTDTTYKGPQSSLLLVPYGGKVNTVPSNATASAQRDVIGKIVLAAEWDDASDDAMHLAWLRKVYGEIYQDTGGAPVPNATNAGSYINYPDTDLADPAYNKSGVPWHDLYYLGNYPRLQQVKSKWDPCNVFRHKLSIE</sequence>
<dbReference type="PANTHER" id="PTHR42973">
    <property type="entry name" value="BINDING OXIDOREDUCTASE, PUTATIVE (AFU_ORTHOLOGUE AFUA_1G17690)-RELATED"/>
    <property type="match status" value="1"/>
</dbReference>
<evidence type="ECO:0000256" key="6">
    <source>
        <dbReference type="SAM" id="SignalP"/>
    </source>
</evidence>
<dbReference type="AlphaFoldDB" id="A0A4R7ZUM5"/>
<dbReference type="InterPro" id="IPR006094">
    <property type="entry name" value="Oxid_FAD_bind_N"/>
</dbReference>
<comment type="cofactor">
    <cofactor evidence="1">
        <name>FAD</name>
        <dbReference type="ChEBI" id="CHEBI:57692"/>
    </cofactor>
</comment>
<protein>
    <submittedName>
        <fullName evidence="8">FAD/FMN-containing dehydrogenase</fullName>
    </submittedName>
</protein>
<dbReference type="PROSITE" id="PS51387">
    <property type="entry name" value="FAD_PCMH"/>
    <property type="match status" value="1"/>
</dbReference>
<dbReference type="Proteomes" id="UP000295447">
    <property type="component" value="Unassembled WGS sequence"/>
</dbReference>
<evidence type="ECO:0000256" key="3">
    <source>
        <dbReference type="ARBA" id="ARBA00022630"/>
    </source>
</evidence>
<dbReference type="RefSeq" id="WP_134114708.1">
    <property type="nucleotide sequence ID" value="NZ_SODF01000001.1"/>
</dbReference>
<dbReference type="InterPro" id="IPR016166">
    <property type="entry name" value="FAD-bd_PCMH"/>
</dbReference>
<evidence type="ECO:0000256" key="1">
    <source>
        <dbReference type="ARBA" id="ARBA00001974"/>
    </source>
</evidence>
<dbReference type="EMBL" id="SODF01000001">
    <property type="protein sequence ID" value="TDW21562.1"/>
    <property type="molecule type" value="Genomic_DNA"/>
</dbReference>